<sequence>MFSATITYIIKSARRRWRRLKSLRRVDPIIHGEEVISLPPINTATGPKEFGERGLSHLEKYRRLGTLDHLTEAIECFSRALAMTPDDNPDWQNWLTKLGMTYGERFRRLCTLEDLEKSIEHSSRALASIPDGPDISDRLAILAGSYGDRFRLLGDLEDLDKSIEYNSRALAYTPYGDPAISYRLDNLAASYNNRFQRLGNLDDLKKSIGYNSSALSLTDGNPSLSYRLNNLGGSYMNRFQHLRDLEDLEKSIEYFSRATALTPDWHPDVSSRLTALGGSYDARFQRLGELEDLEKSIEHLSRALASTPDGHPGLPNRLAALGGSYNARFKRLGNPEDLEKSIEYQTRALASTPDGHPDLPARYFNYALSTLSQYDSTSDISHLHTSLHSLRTASHLLSGAPNDKFEYALKWASLASQYPHLNILEAYQAVIDLLPQFLWLGVTANQRRQKLSTTSNLAVSAACAAISSSDYSLALEWLEYARCIAWNQSLMLRSPLDQLQSSHPDLATRLETIANQLHNSTFEVQVVARWSDATTCTPEQAGQQRLRLANEYHSLLTQVRQLPEFEDFLQPVRVNKLIRAARNGPIVVINCHTDRCDALFILPGHDNVEHLHLPNFTDQKAQQARSDLETSLRYMNRGERGVRRQLEESISMDEDRLESVLSVLWNDIVKPVLDYLGYSNDVPSESLPHITWCPTSTLSFLPLHAAGDYTQSRSRVFDYVISSYTPTVTALLDNNPSIPDPDCRHLTVGQANTPGHSPLPGTTQEAAHIKARAHHLAQYSQLLDAQATTTSVLDAMEHHHWVHLACHAHQNVND</sequence>
<evidence type="ECO:0000313" key="2">
    <source>
        <dbReference type="Proteomes" id="UP000663827"/>
    </source>
</evidence>
<feature type="non-terminal residue" evidence="1">
    <location>
        <position position="814"/>
    </location>
</feature>
<name>A0A8H3E989_9AGAM</name>
<dbReference type="PANTHER" id="PTHR19959">
    <property type="entry name" value="KINESIN LIGHT CHAIN"/>
    <property type="match status" value="1"/>
</dbReference>
<proteinExistence type="predicted"/>
<dbReference type="Proteomes" id="UP000663827">
    <property type="component" value="Unassembled WGS sequence"/>
</dbReference>
<dbReference type="EMBL" id="CAJNJQ010005988">
    <property type="protein sequence ID" value="CAE7222450.1"/>
    <property type="molecule type" value="Genomic_DNA"/>
</dbReference>
<dbReference type="PANTHER" id="PTHR19959:SF119">
    <property type="entry name" value="FUNGAL LIPASE-LIKE DOMAIN-CONTAINING PROTEIN"/>
    <property type="match status" value="1"/>
</dbReference>
<comment type="caution">
    <text evidence="1">The sequence shown here is derived from an EMBL/GenBank/DDBJ whole genome shotgun (WGS) entry which is preliminary data.</text>
</comment>
<dbReference type="SUPFAM" id="SSF81901">
    <property type="entry name" value="HCP-like"/>
    <property type="match status" value="1"/>
</dbReference>
<accession>A0A8H3E989</accession>
<protein>
    <submittedName>
        <fullName evidence="1">Uncharacterized protein</fullName>
    </submittedName>
</protein>
<gene>
    <name evidence="1" type="ORF">RDB_LOCUS168896</name>
</gene>
<dbReference type="Gene3D" id="1.25.40.10">
    <property type="entry name" value="Tetratricopeptide repeat domain"/>
    <property type="match status" value="2"/>
</dbReference>
<dbReference type="AlphaFoldDB" id="A0A8H3E989"/>
<organism evidence="1 2">
    <name type="scientific">Rhizoctonia solani</name>
    <dbReference type="NCBI Taxonomy" id="456999"/>
    <lineage>
        <taxon>Eukaryota</taxon>
        <taxon>Fungi</taxon>
        <taxon>Dikarya</taxon>
        <taxon>Basidiomycota</taxon>
        <taxon>Agaricomycotina</taxon>
        <taxon>Agaricomycetes</taxon>
        <taxon>Cantharellales</taxon>
        <taxon>Ceratobasidiaceae</taxon>
        <taxon>Rhizoctonia</taxon>
    </lineage>
</organism>
<evidence type="ECO:0000313" key="1">
    <source>
        <dbReference type="EMBL" id="CAE7222450.1"/>
    </source>
</evidence>
<reference evidence="1" key="1">
    <citation type="submission" date="2021-01" db="EMBL/GenBank/DDBJ databases">
        <authorList>
            <person name="Kaushik A."/>
        </authorList>
    </citation>
    <scope>NUCLEOTIDE SEQUENCE</scope>
    <source>
        <strain evidence="1">AG5</strain>
    </source>
</reference>
<dbReference type="InterPro" id="IPR011990">
    <property type="entry name" value="TPR-like_helical_dom_sf"/>
</dbReference>